<sequence length="131" mass="14977">MVTIIKQRDPKNNPQASKRPKSSRRPGTQYSEKELIIIYLQKYASLGRPPSISEINSDPDLPSYWTFLRRLGDKDLICKKLSLANIPAEIHRQLCKDCLYQPASCQQDPFACASQANLYYRSTDSRKLTAN</sequence>
<name>A0A931AQJ6_9FIRM</name>
<comment type="caution">
    <text evidence="2">The sequence shown here is derived from an EMBL/GenBank/DDBJ whole genome shotgun (WGS) entry which is preliminary data.</text>
</comment>
<evidence type="ECO:0000313" key="2">
    <source>
        <dbReference type="EMBL" id="MBF8436219.1"/>
    </source>
</evidence>
<reference evidence="2" key="1">
    <citation type="submission" date="2020-11" db="EMBL/GenBank/DDBJ databases">
        <title>Halonatronomonas betainensis gen. nov., sp. nov. a novel haloalkaliphilic representative of the family Halanaerobiacae capable of betaine degradation.</title>
        <authorList>
            <person name="Boltyanskaya Y."/>
            <person name="Kevbrin V."/>
            <person name="Detkova E."/>
            <person name="Grouzdev D.S."/>
            <person name="Koziaeva V."/>
            <person name="Zhilina T."/>
        </authorList>
    </citation>
    <scope>NUCLEOTIDE SEQUENCE</scope>
    <source>
        <strain evidence="2">Z-7014</strain>
    </source>
</reference>
<protein>
    <submittedName>
        <fullName evidence="2">Uncharacterized protein</fullName>
    </submittedName>
</protein>
<evidence type="ECO:0000313" key="3">
    <source>
        <dbReference type="Proteomes" id="UP000621436"/>
    </source>
</evidence>
<evidence type="ECO:0000256" key="1">
    <source>
        <dbReference type="SAM" id="MobiDB-lite"/>
    </source>
</evidence>
<gene>
    <name evidence="2" type="ORF">I0Q91_03935</name>
</gene>
<feature type="region of interest" description="Disordered" evidence="1">
    <location>
        <begin position="1"/>
        <end position="30"/>
    </location>
</feature>
<keyword evidence="3" id="KW-1185">Reference proteome</keyword>
<dbReference type="AlphaFoldDB" id="A0A931AQJ6"/>
<dbReference type="Proteomes" id="UP000621436">
    <property type="component" value="Unassembled WGS sequence"/>
</dbReference>
<organism evidence="2 3">
    <name type="scientific">Halonatronomonas betaini</name>
    <dbReference type="NCBI Taxonomy" id="2778430"/>
    <lineage>
        <taxon>Bacteria</taxon>
        <taxon>Bacillati</taxon>
        <taxon>Bacillota</taxon>
        <taxon>Clostridia</taxon>
        <taxon>Halanaerobiales</taxon>
        <taxon>Halarsenatibacteraceae</taxon>
        <taxon>Halonatronomonas</taxon>
    </lineage>
</organism>
<accession>A0A931AQJ6</accession>
<proteinExistence type="predicted"/>
<feature type="compositionally biased region" description="Basic and acidic residues" evidence="1">
    <location>
        <begin position="1"/>
        <end position="11"/>
    </location>
</feature>
<dbReference type="RefSeq" id="WP_270453017.1">
    <property type="nucleotide sequence ID" value="NZ_JADPIE010000002.1"/>
</dbReference>
<dbReference type="EMBL" id="JADPIE010000002">
    <property type="protein sequence ID" value="MBF8436219.1"/>
    <property type="molecule type" value="Genomic_DNA"/>
</dbReference>